<dbReference type="InterPro" id="IPR001653">
    <property type="entry name" value="DAP_epimerase_DapF"/>
</dbReference>
<comment type="pathway">
    <text evidence="3">Amino-acid biosynthesis; L-lysine biosynthesis via DAP pathway; DL-2,6-diaminopimelate from LL-2,6-diaminopimelate: step 1/1.</text>
</comment>
<dbReference type="RefSeq" id="WP_101359241.1">
    <property type="nucleotide sequence ID" value="NZ_NKXO01000032.1"/>
</dbReference>
<feature type="site" description="Could be important to modulate the pK values of the two catalytic cysteine residues" evidence="3">
    <location>
        <position position="140"/>
    </location>
</feature>
<dbReference type="AlphaFoldDB" id="A0A2N3IBC0"/>
<keyword evidence="3" id="KW-0963">Cytoplasm</keyword>
<dbReference type="Pfam" id="PF01678">
    <property type="entry name" value="DAP_epimerase"/>
    <property type="match status" value="2"/>
</dbReference>
<name>A0A2N3IBC0_9BACT</name>
<dbReference type="EMBL" id="NKXO01000032">
    <property type="protein sequence ID" value="PKQ67632.1"/>
    <property type="molecule type" value="Genomic_DNA"/>
</dbReference>
<dbReference type="Gene3D" id="3.10.310.10">
    <property type="entry name" value="Diaminopimelate Epimerase, Chain A, domain 1"/>
    <property type="match status" value="2"/>
</dbReference>
<evidence type="ECO:0000313" key="5">
    <source>
        <dbReference type="EMBL" id="PKQ67632.1"/>
    </source>
</evidence>
<keyword evidence="6" id="KW-1185">Reference proteome</keyword>
<reference evidence="5 6" key="1">
    <citation type="submission" date="2017-06" db="EMBL/GenBank/DDBJ databases">
        <title>Raineya orbicola gen. nov., sp. nov. a slightly thermophilic bacterium of the phylum Bacteroidetes and the description of Raineyaceae fam. nov.</title>
        <authorList>
            <person name="Albuquerque L."/>
            <person name="Polonia A.R.M."/>
            <person name="Barroso C."/>
            <person name="Froufe H.J.C."/>
            <person name="Lage O."/>
            <person name="Lobo-Da-Cunha A."/>
            <person name="Egas C."/>
            <person name="Da Costa M.S."/>
        </authorList>
    </citation>
    <scope>NUCLEOTIDE SEQUENCE [LARGE SCALE GENOMIC DNA]</scope>
    <source>
        <strain evidence="5 6">SPSPC-11</strain>
    </source>
</reference>
<dbReference type="PANTHER" id="PTHR31689:SF0">
    <property type="entry name" value="DIAMINOPIMELATE EPIMERASE"/>
    <property type="match status" value="1"/>
</dbReference>
<dbReference type="EC" id="5.1.1.7" evidence="3 4"/>
<organism evidence="5 6">
    <name type="scientific">Raineya orbicola</name>
    <dbReference type="NCBI Taxonomy" id="2016530"/>
    <lineage>
        <taxon>Bacteria</taxon>
        <taxon>Pseudomonadati</taxon>
        <taxon>Bacteroidota</taxon>
        <taxon>Cytophagia</taxon>
        <taxon>Cytophagales</taxon>
        <taxon>Raineyaceae</taxon>
        <taxon>Raineya</taxon>
    </lineage>
</organism>
<evidence type="ECO:0000256" key="2">
    <source>
        <dbReference type="ARBA" id="ARBA00023235"/>
    </source>
</evidence>
<keyword evidence="3" id="KW-0457">Lysine biosynthesis</keyword>
<feature type="binding site" evidence="3">
    <location>
        <position position="172"/>
    </location>
    <ligand>
        <name>substrate</name>
    </ligand>
</feature>
<feature type="binding site" evidence="3">
    <location>
        <begin position="76"/>
        <end position="77"/>
    </location>
    <ligand>
        <name>substrate</name>
    </ligand>
</feature>
<feature type="active site" description="Proton donor" evidence="3">
    <location>
        <position position="75"/>
    </location>
</feature>
<dbReference type="UniPathway" id="UPA00034">
    <property type="reaction ID" value="UER00025"/>
</dbReference>
<comment type="function">
    <text evidence="3">Catalyzes the stereoinversion of LL-2,6-diaminopimelate (L,L-DAP) to meso-diaminopimelate (meso-DAP), a precursor of L-lysine and an essential component of the bacterial peptidoglycan.</text>
</comment>
<dbReference type="Proteomes" id="UP000233387">
    <property type="component" value="Unassembled WGS sequence"/>
</dbReference>
<dbReference type="PANTHER" id="PTHR31689">
    <property type="entry name" value="DIAMINOPIMELATE EPIMERASE, CHLOROPLASTIC"/>
    <property type="match status" value="1"/>
</dbReference>
<comment type="subunit">
    <text evidence="3">Homodimer.</text>
</comment>
<comment type="catalytic activity">
    <reaction evidence="3">
        <text>(2S,6S)-2,6-diaminopimelate = meso-2,6-diaminopimelate</text>
        <dbReference type="Rhea" id="RHEA:15393"/>
        <dbReference type="ChEBI" id="CHEBI:57609"/>
        <dbReference type="ChEBI" id="CHEBI:57791"/>
        <dbReference type="EC" id="5.1.1.7"/>
    </reaction>
</comment>
<accession>A0A2N3IBC0</accession>
<sequence length="260" mass="29536">MKIPFEKYQGTGNDFVMIDNRNLFFPKETDLIAHLCHRRFGIGADGLILIEYTTAADVDFRMVYYNANGKEGSMCGNGGRCAVAFAKSLGLFEKETQFLAVDGLHEAFFRDELVYLKMKDVSEIEKNTEGYYFLDTGSPHYVEFVQGLEQMNVFEKGRAIRYNERFCEKGTNVNFVEILGENLLRVRTYERGVEDETYSCGTGVTASALVYALQNQDLNEVQIKTLGGNLWVSFQQKNGNFYNIFLAGKAEKVFEGHIEV</sequence>
<feature type="active site" description="Proton acceptor" evidence="3">
    <location>
        <position position="200"/>
    </location>
</feature>
<feature type="binding site" evidence="3">
    <location>
        <begin position="190"/>
        <end position="191"/>
    </location>
    <ligand>
        <name>substrate</name>
    </ligand>
</feature>
<dbReference type="SUPFAM" id="SSF54506">
    <property type="entry name" value="Diaminopimelate epimerase-like"/>
    <property type="match status" value="2"/>
</dbReference>
<comment type="subcellular location">
    <subcellularLocation>
        <location evidence="3">Cytoplasm</location>
    </subcellularLocation>
</comment>
<comment type="similarity">
    <text evidence="1 3">Belongs to the diaminopimelate epimerase family.</text>
</comment>
<comment type="caution">
    <text evidence="3">Lacks conserved residue(s) required for the propagation of feature annotation.</text>
</comment>
<dbReference type="GO" id="GO:0005829">
    <property type="term" value="C:cytosol"/>
    <property type="evidence" value="ECO:0007669"/>
    <property type="project" value="TreeGrafter"/>
</dbReference>
<evidence type="ECO:0000256" key="3">
    <source>
        <dbReference type="HAMAP-Rule" id="MF_00197"/>
    </source>
</evidence>
<protein>
    <recommendedName>
        <fullName evidence="3 4">Diaminopimelate epimerase</fullName>
        <shortName evidence="3">DAP epimerase</shortName>
        <ecNumber evidence="3 4">5.1.1.7</ecNumber>
    </recommendedName>
    <alternativeName>
        <fullName evidence="3">PLP-independent amino acid racemase</fullName>
    </alternativeName>
</protein>
<feature type="binding site" evidence="3">
    <location>
        <begin position="201"/>
        <end position="202"/>
    </location>
    <ligand>
        <name>substrate</name>
    </ligand>
</feature>
<proteinExistence type="inferred from homology"/>
<dbReference type="NCBIfam" id="TIGR00652">
    <property type="entry name" value="DapF"/>
    <property type="match status" value="1"/>
</dbReference>
<gene>
    <name evidence="3" type="primary">dapF</name>
    <name evidence="5" type="ORF">Rain11_1977</name>
</gene>
<dbReference type="OrthoDB" id="9805408at2"/>
<keyword evidence="3" id="KW-0028">Amino-acid biosynthesis</keyword>
<dbReference type="GO" id="GO:0009089">
    <property type="term" value="P:lysine biosynthetic process via diaminopimelate"/>
    <property type="evidence" value="ECO:0007669"/>
    <property type="project" value="UniProtKB-UniRule"/>
</dbReference>
<feature type="binding site" evidence="3">
    <location>
        <position position="66"/>
    </location>
    <ligand>
        <name>substrate</name>
    </ligand>
</feature>
<feature type="binding site" evidence="3">
    <location>
        <position position="13"/>
    </location>
    <ligand>
        <name>substrate</name>
    </ligand>
</feature>
<evidence type="ECO:0000313" key="6">
    <source>
        <dbReference type="Proteomes" id="UP000233387"/>
    </source>
</evidence>
<keyword evidence="2 3" id="KW-0413">Isomerase</keyword>
<comment type="caution">
    <text evidence="5">The sequence shown here is derived from an EMBL/GenBank/DDBJ whole genome shotgun (WGS) entry which is preliminary data.</text>
</comment>
<evidence type="ECO:0000256" key="4">
    <source>
        <dbReference type="NCBIfam" id="TIGR00652"/>
    </source>
</evidence>
<feature type="site" description="Could be important to modulate the pK values of the two catalytic cysteine residues" evidence="3">
    <location>
        <position position="190"/>
    </location>
</feature>
<dbReference type="HAMAP" id="MF_00197">
    <property type="entry name" value="DAP_epimerase"/>
    <property type="match status" value="1"/>
</dbReference>
<dbReference type="GO" id="GO:0008837">
    <property type="term" value="F:diaminopimelate epimerase activity"/>
    <property type="evidence" value="ECO:0007669"/>
    <property type="project" value="UniProtKB-UniRule"/>
</dbReference>
<evidence type="ECO:0000256" key="1">
    <source>
        <dbReference type="ARBA" id="ARBA00010219"/>
    </source>
</evidence>